<sequence length="220" mass="23733">MLPKNVSEGEVSELFSQYGTLKDLQILRGSQQTSKGTYEYDYDIFLAFDSVTHFWGCAFVKYETKEQAVAAIEGLNGKHKMEPPFASLSPNQANAYRGGSPRNYVGVGVGPPTGGYMGSAYQAMPPRLQYPVAYPGGLRPFSGPSSPLPPDVSKNHAATSSTVSADHVEGPPGANLFIYHIPQEFGDEELANAFQSFGRVLSSKVFVDKSTGVSKCFGMI</sequence>
<reference evidence="6 7" key="1">
    <citation type="journal article" date="2017" name="Nat. Commun.">
        <title>Genome assembly with in vitro proximity ligation data and whole-genome triplication in lettuce.</title>
        <authorList>
            <person name="Reyes-Chin-Wo S."/>
            <person name="Wang Z."/>
            <person name="Yang X."/>
            <person name="Kozik A."/>
            <person name="Arikit S."/>
            <person name="Song C."/>
            <person name="Xia L."/>
            <person name="Froenicke L."/>
            <person name="Lavelle D.O."/>
            <person name="Truco M.J."/>
            <person name="Xia R."/>
            <person name="Zhu S."/>
            <person name="Xu C."/>
            <person name="Xu H."/>
            <person name="Xu X."/>
            <person name="Cox K."/>
            <person name="Korf I."/>
            <person name="Meyers B.C."/>
            <person name="Michelmore R.W."/>
        </authorList>
    </citation>
    <scope>NUCLEOTIDE SEQUENCE [LARGE SCALE GENOMIC DNA]</scope>
    <source>
        <strain evidence="7">cv. Salinas</strain>
        <tissue evidence="6">Seedlings</tissue>
    </source>
</reference>
<accession>A0A9R1UV55</accession>
<dbReference type="SUPFAM" id="SSF54928">
    <property type="entry name" value="RNA-binding domain, RBD"/>
    <property type="match status" value="1"/>
</dbReference>
<proteinExistence type="predicted"/>
<feature type="domain" description="RRM" evidence="5">
    <location>
        <begin position="174"/>
        <end position="220"/>
    </location>
</feature>
<evidence type="ECO:0000256" key="2">
    <source>
        <dbReference type="ARBA" id="ARBA00022884"/>
    </source>
</evidence>
<evidence type="ECO:0000313" key="6">
    <source>
        <dbReference type="EMBL" id="KAJ0193662.1"/>
    </source>
</evidence>
<dbReference type="PANTHER" id="PTHR24012">
    <property type="entry name" value="RNA BINDING PROTEIN"/>
    <property type="match status" value="1"/>
</dbReference>
<dbReference type="EMBL" id="NBSK02000008">
    <property type="protein sequence ID" value="KAJ0193662.1"/>
    <property type="molecule type" value="Genomic_DNA"/>
</dbReference>
<protein>
    <recommendedName>
        <fullName evidence="5">RRM domain-containing protein</fullName>
    </recommendedName>
</protein>
<dbReference type="GO" id="GO:0003723">
    <property type="term" value="F:RNA binding"/>
    <property type="evidence" value="ECO:0007669"/>
    <property type="project" value="UniProtKB-UniRule"/>
</dbReference>
<feature type="domain" description="RRM" evidence="5">
    <location>
        <begin position="1"/>
        <end position="88"/>
    </location>
</feature>
<feature type="region of interest" description="Disordered" evidence="4">
    <location>
        <begin position="143"/>
        <end position="166"/>
    </location>
</feature>
<name>A0A9R1UV55_LACSA</name>
<dbReference type="Pfam" id="PF00076">
    <property type="entry name" value="RRM_1"/>
    <property type="match status" value="2"/>
</dbReference>
<dbReference type="PROSITE" id="PS50102">
    <property type="entry name" value="RRM"/>
    <property type="match status" value="2"/>
</dbReference>
<dbReference type="AlphaFoldDB" id="A0A9R1UV55"/>
<evidence type="ECO:0000256" key="1">
    <source>
        <dbReference type="ARBA" id="ARBA00022737"/>
    </source>
</evidence>
<comment type="caution">
    <text evidence="6">The sequence shown here is derived from an EMBL/GenBank/DDBJ whole genome shotgun (WGS) entry which is preliminary data.</text>
</comment>
<evidence type="ECO:0000256" key="3">
    <source>
        <dbReference type="PROSITE-ProRule" id="PRU00176"/>
    </source>
</evidence>
<keyword evidence="1" id="KW-0677">Repeat</keyword>
<evidence type="ECO:0000259" key="5">
    <source>
        <dbReference type="PROSITE" id="PS50102"/>
    </source>
</evidence>
<evidence type="ECO:0000256" key="4">
    <source>
        <dbReference type="SAM" id="MobiDB-lite"/>
    </source>
</evidence>
<dbReference type="InterPro" id="IPR035979">
    <property type="entry name" value="RBD_domain_sf"/>
</dbReference>
<dbReference type="Gene3D" id="3.30.70.330">
    <property type="match status" value="2"/>
</dbReference>
<dbReference type="InterPro" id="IPR012677">
    <property type="entry name" value="Nucleotide-bd_a/b_plait_sf"/>
</dbReference>
<keyword evidence="2 3" id="KW-0694">RNA-binding</keyword>
<organism evidence="6 7">
    <name type="scientific">Lactuca sativa</name>
    <name type="common">Garden lettuce</name>
    <dbReference type="NCBI Taxonomy" id="4236"/>
    <lineage>
        <taxon>Eukaryota</taxon>
        <taxon>Viridiplantae</taxon>
        <taxon>Streptophyta</taxon>
        <taxon>Embryophyta</taxon>
        <taxon>Tracheophyta</taxon>
        <taxon>Spermatophyta</taxon>
        <taxon>Magnoliopsida</taxon>
        <taxon>eudicotyledons</taxon>
        <taxon>Gunneridae</taxon>
        <taxon>Pentapetalae</taxon>
        <taxon>asterids</taxon>
        <taxon>campanulids</taxon>
        <taxon>Asterales</taxon>
        <taxon>Asteraceae</taxon>
        <taxon>Cichorioideae</taxon>
        <taxon>Cichorieae</taxon>
        <taxon>Lactucinae</taxon>
        <taxon>Lactuca</taxon>
    </lineage>
</organism>
<gene>
    <name evidence="6" type="ORF">LSAT_V11C800411660</name>
</gene>
<evidence type="ECO:0000313" key="7">
    <source>
        <dbReference type="Proteomes" id="UP000235145"/>
    </source>
</evidence>
<keyword evidence="7" id="KW-1185">Reference proteome</keyword>
<dbReference type="Proteomes" id="UP000235145">
    <property type="component" value="Unassembled WGS sequence"/>
</dbReference>
<dbReference type="InterPro" id="IPR000504">
    <property type="entry name" value="RRM_dom"/>
</dbReference>